<dbReference type="PANTHER" id="PTHR30536:SF5">
    <property type="entry name" value="ALTRONATE DEHYDRATASE"/>
    <property type="match status" value="1"/>
</dbReference>
<dbReference type="GO" id="GO:0016829">
    <property type="term" value="F:lyase activity"/>
    <property type="evidence" value="ECO:0007669"/>
    <property type="project" value="UniProtKB-KW"/>
</dbReference>
<evidence type="ECO:0000256" key="1">
    <source>
        <dbReference type="ARBA" id="ARBA00010986"/>
    </source>
</evidence>
<dbReference type="InterPro" id="IPR007392">
    <property type="entry name" value="GD_AH_second"/>
</dbReference>
<sequence length="905" mass="98150">MTTPLQDIARFPVAGDNAVIALSDLRVGTLVANGNSAFELQHDILTGHRFAAAEIKEGAFITSWGYPFGTASRDILPGEYLCNANVLFRLSIQEDPHFTSLRLPEEPNFTDDIDPYEFDESRWSEPVPVERYEDDKTFAGYDRGDRGVGTRNHLVVVNVSALAAPLVERLEVLFKPQVARFKNVDALIGLRHTESASSDQEEHERTLRTLAGLVSNPNVGGFIAIDSGEEGDLTNEELVEWMKGQGVPLNRLPFRLLRSSDSFEDDLKSGSRAIQEMLAVLDKDQRSEKSIGHLRIGLQCGASDAFSGVCGNVLSGAIGREVIRYGGIANLTETPELSGAEDYTLSSIAEPSIATRFLTMLDRFKTYLGWHGGKVDKNPSEGNLLGGLYNITLKSLGAAVKRDPSIPIEHVIEYGERMTQPGFHFMDGMGGDIASYTGQAASGCNIVLFVTGRGSPTNSSIVPTIKIVNTTVRYRMMEGDIDINAGEYLDGKPMEVLTEESLRQVVEIASGRRTKGESRNQNVDLLWRRKFFRTKPEVAPESIPSRFDGNARACCPPRGTPLEFAFDGRAEGSSVLPKERVGLVIPTVGCSLATAQQAVDRLNAGKWVANGTVDRFVTLANTEGCGVTTGAEVLNFLLSFASHSQVEACVFLSLGCEMVSPGFIKSIMRGDNVGFPEISDAAKKAKLDPDKFGWIVIQEVGGSDEALGVVEDWFASKFETSKPFLPARGGAADARLGILVTGPISKQAAESVIEFVRQIVSSGGSVVIPQSSAQLLSAELFAQFPVEPSLAFAQPIEDSGLHVMQSITNNRVEQVTGLGAATDLIINISEIRPITAHTLIPTLNITAEEVRGDFDLKLRAGEESFWPQQIAYLVGESLSGRYRPRQCTLGHTGNQIPRGARAHAI</sequence>
<reference evidence="4 5" key="1">
    <citation type="submission" date="2020-07" db="EMBL/GenBank/DDBJ databases">
        <authorList>
            <person name="Feng X."/>
        </authorList>
    </citation>
    <scope>NUCLEOTIDE SEQUENCE [LARGE SCALE GENOMIC DNA]</scope>
    <source>
        <strain evidence="4 5">JCM23202</strain>
    </source>
</reference>
<dbReference type="GO" id="GO:0019698">
    <property type="term" value="P:D-galacturonate catabolic process"/>
    <property type="evidence" value="ECO:0007669"/>
    <property type="project" value="TreeGrafter"/>
</dbReference>
<accession>A0A7X1E6Y9</accession>
<keyword evidence="4" id="KW-0378">Hydrolase</keyword>
<organism evidence="4 5">
    <name type="scientific">Pelagicoccus albus</name>
    <dbReference type="NCBI Taxonomy" id="415222"/>
    <lineage>
        <taxon>Bacteria</taxon>
        <taxon>Pseudomonadati</taxon>
        <taxon>Verrucomicrobiota</taxon>
        <taxon>Opitutia</taxon>
        <taxon>Puniceicoccales</taxon>
        <taxon>Pelagicoccaceae</taxon>
        <taxon>Pelagicoccus</taxon>
    </lineage>
</organism>
<feature type="domain" description="SAF" evidence="3">
    <location>
        <begin position="16"/>
        <end position="87"/>
    </location>
</feature>
<dbReference type="PANTHER" id="PTHR30536">
    <property type="entry name" value="ALTRONATE/GALACTARATE DEHYDRATASE"/>
    <property type="match status" value="1"/>
</dbReference>
<evidence type="ECO:0000259" key="3">
    <source>
        <dbReference type="SMART" id="SM00858"/>
    </source>
</evidence>
<evidence type="ECO:0000313" key="4">
    <source>
        <dbReference type="EMBL" id="MBC2604626.1"/>
    </source>
</evidence>
<dbReference type="EMBL" id="JACHVC010000001">
    <property type="protein sequence ID" value="MBC2604626.1"/>
    <property type="molecule type" value="Genomic_DNA"/>
</dbReference>
<dbReference type="InterPro" id="IPR013974">
    <property type="entry name" value="SAF"/>
</dbReference>
<dbReference type="GO" id="GO:0016787">
    <property type="term" value="F:hydrolase activity"/>
    <property type="evidence" value="ECO:0007669"/>
    <property type="project" value="UniProtKB-KW"/>
</dbReference>
<comment type="similarity">
    <text evidence="1">Belongs to the UxaA family.</text>
</comment>
<keyword evidence="2" id="KW-0456">Lyase</keyword>
<dbReference type="Pfam" id="PF20629">
    <property type="entry name" value="GD_AH_C"/>
    <property type="match status" value="1"/>
</dbReference>
<gene>
    <name evidence="4" type="ORF">H5P27_01005</name>
</gene>
<comment type="caution">
    <text evidence="4">The sequence shown here is derived from an EMBL/GenBank/DDBJ whole genome shotgun (WGS) entry which is preliminary data.</text>
</comment>
<dbReference type="Pfam" id="PF04295">
    <property type="entry name" value="GD_AH_second"/>
    <property type="match status" value="2"/>
</dbReference>
<name>A0A7X1E6Y9_9BACT</name>
<evidence type="ECO:0000313" key="5">
    <source>
        <dbReference type="Proteomes" id="UP000526501"/>
    </source>
</evidence>
<dbReference type="InterPro" id="IPR052172">
    <property type="entry name" value="UxaA_altronate/galactarate_dh"/>
</dbReference>
<dbReference type="AlphaFoldDB" id="A0A7X1E6Y9"/>
<proteinExistence type="inferred from homology"/>
<dbReference type="SMART" id="SM00858">
    <property type="entry name" value="SAF"/>
    <property type="match status" value="1"/>
</dbReference>
<dbReference type="InterPro" id="IPR048332">
    <property type="entry name" value="GD_AH_C"/>
</dbReference>
<dbReference type="Gene3D" id="2.30.130.110">
    <property type="match status" value="1"/>
</dbReference>
<dbReference type="Proteomes" id="UP000526501">
    <property type="component" value="Unassembled WGS sequence"/>
</dbReference>
<protein>
    <submittedName>
        <fullName evidence="4">UxaA family hydrolase</fullName>
    </submittedName>
</protein>
<keyword evidence="5" id="KW-1185">Reference proteome</keyword>
<evidence type="ECO:0000256" key="2">
    <source>
        <dbReference type="ARBA" id="ARBA00023239"/>
    </source>
</evidence>
<dbReference type="RefSeq" id="WP_185658517.1">
    <property type="nucleotide sequence ID" value="NZ_CAWPOO010000001.1"/>
</dbReference>